<evidence type="ECO:0000259" key="8">
    <source>
        <dbReference type="PROSITE" id="PS51078"/>
    </source>
</evidence>
<dbReference type="InterPro" id="IPR036390">
    <property type="entry name" value="WH_DNA-bd_sf"/>
</dbReference>
<dbReference type="InterPro" id="IPR029016">
    <property type="entry name" value="GAF-like_dom_sf"/>
</dbReference>
<evidence type="ECO:0000256" key="3">
    <source>
        <dbReference type="ARBA" id="ARBA00023125"/>
    </source>
</evidence>
<dbReference type="FunFam" id="1.10.10.10:FF:000056">
    <property type="entry name" value="IclR family transcriptional regulator"/>
    <property type="match status" value="1"/>
</dbReference>
<keyword evidence="3" id="KW-0238">DNA-binding</keyword>
<dbReference type="AlphaFoldDB" id="A0A3S5D009"/>
<accession>A0A3S5D009</accession>
<dbReference type="SUPFAM" id="SSF46785">
    <property type="entry name" value="Winged helix' DNA-binding domain"/>
    <property type="match status" value="1"/>
</dbReference>
<keyword evidence="1" id="KW-0319">Glycerol metabolism</keyword>
<dbReference type="Proteomes" id="UP000269998">
    <property type="component" value="Chromosome"/>
</dbReference>
<evidence type="ECO:0000256" key="2">
    <source>
        <dbReference type="ARBA" id="ARBA00023015"/>
    </source>
</evidence>
<evidence type="ECO:0000313" key="10">
    <source>
        <dbReference type="Proteomes" id="UP000269998"/>
    </source>
</evidence>
<reference evidence="10" key="1">
    <citation type="submission" date="2018-02" db="EMBL/GenBank/DDBJ databases">
        <authorList>
            <person name="Seth-Smith MB H."/>
            <person name="Seth-Smith H."/>
        </authorList>
    </citation>
    <scope>NUCLEOTIDE SEQUENCE [LARGE SCALE GENOMIC DNA]</scope>
</reference>
<feature type="domain" description="HTH iclR-type" evidence="7">
    <location>
        <begin position="34"/>
        <end position="95"/>
    </location>
</feature>
<dbReference type="Pfam" id="PF01614">
    <property type="entry name" value="IclR_C"/>
    <property type="match status" value="1"/>
</dbReference>
<evidence type="ECO:0000313" key="9">
    <source>
        <dbReference type="EMBL" id="VDM90276.1"/>
    </source>
</evidence>
<protein>
    <recommendedName>
        <fullName evidence="6">Glycerol operon regulatory protein</fullName>
    </recommendedName>
</protein>
<evidence type="ECO:0000256" key="4">
    <source>
        <dbReference type="ARBA" id="ARBA00023163"/>
    </source>
</evidence>
<dbReference type="KEGG" id="mbai:MB901379_03872"/>
<dbReference type="InterPro" id="IPR014757">
    <property type="entry name" value="Tscrpt_reg_IclR_C"/>
</dbReference>
<name>A0A3S5D009_9MYCO</name>
<dbReference type="GO" id="GO:0006071">
    <property type="term" value="P:glycerol metabolic process"/>
    <property type="evidence" value="ECO:0007669"/>
    <property type="project" value="UniProtKB-KW"/>
</dbReference>
<dbReference type="SUPFAM" id="SSF55781">
    <property type="entry name" value="GAF domain-like"/>
    <property type="match status" value="1"/>
</dbReference>
<dbReference type="SMART" id="SM00346">
    <property type="entry name" value="HTH_ICLR"/>
    <property type="match status" value="1"/>
</dbReference>
<organism evidence="9 10">
    <name type="scientific">Mycobacterium basiliense</name>
    <dbReference type="NCBI Taxonomy" id="2094119"/>
    <lineage>
        <taxon>Bacteria</taxon>
        <taxon>Bacillati</taxon>
        <taxon>Actinomycetota</taxon>
        <taxon>Actinomycetes</taxon>
        <taxon>Mycobacteriales</taxon>
        <taxon>Mycobacteriaceae</taxon>
        <taxon>Mycobacterium</taxon>
    </lineage>
</organism>
<evidence type="ECO:0000256" key="1">
    <source>
        <dbReference type="ARBA" id="ARBA00022798"/>
    </source>
</evidence>
<dbReference type="InterPro" id="IPR036388">
    <property type="entry name" value="WH-like_DNA-bd_sf"/>
</dbReference>
<dbReference type="PROSITE" id="PS51078">
    <property type="entry name" value="ICLR_ED"/>
    <property type="match status" value="1"/>
</dbReference>
<keyword evidence="2" id="KW-0805">Transcription regulation</keyword>
<dbReference type="GO" id="GO:0003677">
    <property type="term" value="F:DNA binding"/>
    <property type="evidence" value="ECO:0007669"/>
    <property type="project" value="UniProtKB-KW"/>
</dbReference>
<dbReference type="InterPro" id="IPR050707">
    <property type="entry name" value="HTH_MetabolicPath_Reg"/>
</dbReference>
<evidence type="ECO:0000256" key="5">
    <source>
        <dbReference type="ARBA" id="ARBA00058938"/>
    </source>
</evidence>
<dbReference type="GO" id="GO:0003700">
    <property type="term" value="F:DNA-binding transcription factor activity"/>
    <property type="evidence" value="ECO:0007669"/>
    <property type="project" value="TreeGrafter"/>
</dbReference>
<dbReference type="GO" id="GO:0045892">
    <property type="term" value="P:negative regulation of DNA-templated transcription"/>
    <property type="evidence" value="ECO:0007669"/>
    <property type="project" value="TreeGrafter"/>
</dbReference>
<dbReference type="InterPro" id="IPR005471">
    <property type="entry name" value="Tscrpt_reg_IclR_N"/>
</dbReference>
<proteinExistence type="predicted"/>
<keyword evidence="4" id="KW-0804">Transcription</keyword>
<keyword evidence="10" id="KW-1185">Reference proteome</keyword>
<dbReference type="PROSITE" id="PS51077">
    <property type="entry name" value="HTH_ICLR"/>
    <property type="match status" value="1"/>
</dbReference>
<comment type="function">
    <text evidence="5">May be an activator protein for the gylABX operon.</text>
</comment>
<evidence type="ECO:0000256" key="6">
    <source>
        <dbReference type="ARBA" id="ARBA00070406"/>
    </source>
</evidence>
<gene>
    <name evidence="9" type="primary">kdgR_4</name>
    <name evidence="9" type="ORF">MB901379_03872</name>
</gene>
<dbReference type="Pfam" id="PF09339">
    <property type="entry name" value="HTH_IclR"/>
    <property type="match status" value="1"/>
</dbReference>
<evidence type="ECO:0000259" key="7">
    <source>
        <dbReference type="PROSITE" id="PS51077"/>
    </source>
</evidence>
<dbReference type="PANTHER" id="PTHR30136:SF24">
    <property type="entry name" value="HTH-TYPE TRANSCRIPTIONAL REPRESSOR ALLR"/>
    <property type="match status" value="1"/>
</dbReference>
<dbReference type="PANTHER" id="PTHR30136">
    <property type="entry name" value="HELIX-TURN-HELIX TRANSCRIPTIONAL REGULATOR, ICLR FAMILY"/>
    <property type="match status" value="1"/>
</dbReference>
<dbReference type="Gene3D" id="1.10.10.10">
    <property type="entry name" value="Winged helix-like DNA-binding domain superfamily/Winged helix DNA-binding domain"/>
    <property type="match status" value="1"/>
</dbReference>
<dbReference type="EMBL" id="LR130759">
    <property type="protein sequence ID" value="VDM90276.1"/>
    <property type="molecule type" value="Genomic_DNA"/>
</dbReference>
<sequence>MTAVPLSSGISSIIMGTGDNADAQAAEPDTVPAVQSVDRALLVLELLADMGKAGVTEVADELGVHKSTASRLITSLESRGYVEQLSERGKYQLGIAVSRLARARSGHLDLVKLGQDACDKLAADLGETANLAILDENRTVNIVEAVSTAEIALQTWVGQSCPAHATSAGKVLLAGLDADEVRDRLGTTLEGFTENTIVAIDALEAELAATRDAGWASAHEELEIGLNAVAAPVYDGHGQVAAALSVSGPAYRLQAADFEEVAKQTIAAADGISRGLGWTDRNS</sequence>
<dbReference type="Gene3D" id="3.30.450.40">
    <property type="match status" value="1"/>
</dbReference>
<feature type="domain" description="IclR-ED" evidence="8">
    <location>
        <begin position="96"/>
        <end position="278"/>
    </location>
</feature>